<keyword evidence="1" id="KW-0812">Transmembrane</keyword>
<feature type="transmembrane region" description="Helical" evidence="1">
    <location>
        <begin position="100"/>
        <end position="124"/>
    </location>
</feature>
<dbReference type="Proteomes" id="UP001213907">
    <property type="component" value="Chromosome"/>
</dbReference>
<proteinExistence type="predicted"/>
<organism evidence="2 3">
    <name type="scientific">Afipia carboxydohydrogena</name>
    <name type="common">Pseudomonas carboxydohydrogena</name>
    <dbReference type="NCBI Taxonomy" id="290"/>
    <lineage>
        <taxon>Bacteria</taxon>
        <taxon>Pseudomonadati</taxon>
        <taxon>Pseudomonadota</taxon>
        <taxon>Alphaproteobacteria</taxon>
        <taxon>Hyphomicrobiales</taxon>
        <taxon>Nitrobacteraceae</taxon>
        <taxon>Afipia</taxon>
    </lineage>
</organism>
<evidence type="ECO:0000256" key="1">
    <source>
        <dbReference type="SAM" id="Phobius"/>
    </source>
</evidence>
<name>A0ABY8BPS5_AFICR</name>
<evidence type="ECO:0000313" key="2">
    <source>
        <dbReference type="EMBL" id="WEF51997.1"/>
    </source>
</evidence>
<keyword evidence="1" id="KW-0472">Membrane</keyword>
<sequence>MPEQRDLFDLAAADAVAARTSAQAELAKNLANEILKGPAKFDPKRLKTLSPQGILVLLAAIRQHKVGEAEPLRETSADSFDERMKSSSWQHLRKPEPNRLLRGLAAGVTSGLVIVAIGLVTAAFL</sequence>
<keyword evidence="3" id="KW-1185">Reference proteome</keyword>
<keyword evidence="1" id="KW-1133">Transmembrane helix</keyword>
<gene>
    <name evidence="2" type="ORF">AFIC_000454</name>
</gene>
<dbReference type="RefSeq" id="WP_275247576.1">
    <property type="nucleotide sequence ID" value="NZ_BAABDX010000001.1"/>
</dbReference>
<reference evidence="2 3" key="1">
    <citation type="submission" date="2022-11" db="EMBL/GenBank/DDBJ databases">
        <authorList>
            <person name="Siebert D."/>
            <person name="Busche T."/>
            <person name="Saydam E."/>
            <person name="Kalinowski J."/>
            <person name="Ruckert C."/>
            <person name="Blombach B."/>
        </authorList>
    </citation>
    <scope>NUCLEOTIDE SEQUENCE [LARGE SCALE GENOMIC DNA]</scope>
    <source>
        <strain evidence="2 3">DSM 1083</strain>
    </source>
</reference>
<protein>
    <submittedName>
        <fullName evidence="2">Uncharacterized protein</fullName>
    </submittedName>
</protein>
<dbReference type="EMBL" id="CP113162">
    <property type="protein sequence ID" value="WEF51997.1"/>
    <property type="molecule type" value="Genomic_DNA"/>
</dbReference>
<accession>A0ABY8BPS5</accession>
<evidence type="ECO:0000313" key="3">
    <source>
        <dbReference type="Proteomes" id="UP001213907"/>
    </source>
</evidence>